<dbReference type="AlphaFoldDB" id="A0A0J7K9Z1"/>
<organism evidence="1 2">
    <name type="scientific">Lasius niger</name>
    <name type="common">Black garden ant</name>
    <dbReference type="NCBI Taxonomy" id="67767"/>
    <lineage>
        <taxon>Eukaryota</taxon>
        <taxon>Metazoa</taxon>
        <taxon>Ecdysozoa</taxon>
        <taxon>Arthropoda</taxon>
        <taxon>Hexapoda</taxon>
        <taxon>Insecta</taxon>
        <taxon>Pterygota</taxon>
        <taxon>Neoptera</taxon>
        <taxon>Endopterygota</taxon>
        <taxon>Hymenoptera</taxon>
        <taxon>Apocrita</taxon>
        <taxon>Aculeata</taxon>
        <taxon>Formicoidea</taxon>
        <taxon>Formicidae</taxon>
        <taxon>Formicinae</taxon>
        <taxon>Lasius</taxon>
        <taxon>Lasius</taxon>
    </lineage>
</organism>
<sequence>MNVTGIPTKNSSLCHLPHALESGGRVLLAHHFQSADKPAPHRALILTGCSYLSFPMETTQSFARRPHPTMLPTKRFPIPP</sequence>
<keyword evidence="2" id="KW-1185">Reference proteome</keyword>
<name>A0A0J7K9Z1_LASNI</name>
<dbReference type="PaxDb" id="67767-A0A0J7K9Z1"/>
<dbReference type="EMBL" id="LBMM01011060">
    <property type="protein sequence ID" value="KMQ87056.1"/>
    <property type="molecule type" value="Genomic_DNA"/>
</dbReference>
<comment type="caution">
    <text evidence="1">The sequence shown here is derived from an EMBL/GenBank/DDBJ whole genome shotgun (WGS) entry which is preliminary data.</text>
</comment>
<protein>
    <submittedName>
        <fullName evidence="1">Uncharacterized protein</fullName>
    </submittedName>
</protein>
<proteinExistence type="predicted"/>
<reference evidence="1 2" key="1">
    <citation type="submission" date="2015-04" db="EMBL/GenBank/DDBJ databases">
        <title>Lasius niger genome sequencing.</title>
        <authorList>
            <person name="Konorov E.A."/>
            <person name="Nikitin M.A."/>
            <person name="Kirill M.V."/>
            <person name="Chang P."/>
        </authorList>
    </citation>
    <scope>NUCLEOTIDE SEQUENCE [LARGE SCALE GENOMIC DNA]</scope>
    <source>
        <tissue evidence="1">Whole</tissue>
    </source>
</reference>
<accession>A0A0J7K9Z1</accession>
<evidence type="ECO:0000313" key="1">
    <source>
        <dbReference type="EMBL" id="KMQ87056.1"/>
    </source>
</evidence>
<gene>
    <name evidence="1" type="ORF">RF55_13778</name>
</gene>
<evidence type="ECO:0000313" key="2">
    <source>
        <dbReference type="Proteomes" id="UP000036403"/>
    </source>
</evidence>
<dbReference type="Proteomes" id="UP000036403">
    <property type="component" value="Unassembled WGS sequence"/>
</dbReference>